<dbReference type="Gene3D" id="3.10.450.50">
    <property type="match status" value="1"/>
</dbReference>
<dbReference type="Gene3D" id="3.40.50.720">
    <property type="entry name" value="NAD(P)-binding Rossmann-like Domain"/>
    <property type="match status" value="1"/>
</dbReference>
<dbReference type="InterPro" id="IPR051604">
    <property type="entry name" value="Ergot_Alk_Oxidoreductase"/>
</dbReference>
<dbReference type="EMBL" id="SJKD01000001">
    <property type="protein sequence ID" value="TCC53826.1"/>
    <property type="molecule type" value="Genomic_DNA"/>
</dbReference>
<dbReference type="Gene3D" id="3.90.25.10">
    <property type="entry name" value="UDP-galactose 4-epimerase, domain 1"/>
    <property type="match status" value="1"/>
</dbReference>
<evidence type="ECO:0000313" key="3">
    <source>
        <dbReference type="Proteomes" id="UP000293342"/>
    </source>
</evidence>
<feature type="domain" description="NAD(P)-binding" evidence="1">
    <location>
        <begin position="16"/>
        <end position="176"/>
    </location>
</feature>
<reference evidence="2 3" key="1">
    <citation type="submission" date="2019-02" db="EMBL/GenBank/DDBJ databases">
        <title>Kribbella capetownensis sp. nov. and Kribbella speibonae sp. nov., isolated from soil.</title>
        <authorList>
            <person name="Curtis S.M."/>
            <person name="Norton I."/>
            <person name="Everest G.J."/>
            <person name="Meyers P.R."/>
        </authorList>
    </citation>
    <scope>NUCLEOTIDE SEQUENCE [LARGE SCALE GENOMIC DNA]</scope>
    <source>
        <strain evidence="2 3">YM53</strain>
    </source>
</reference>
<keyword evidence="3" id="KW-1185">Reference proteome</keyword>
<proteinExistence type="predicted"/>
<comment type="caution">
    <text evidence="2">The sequence shown here is derived from an EMBL/GenBank/DDBJ whole genome shotgun (WGS) entry which is preliminary data.</text>
</comment>
<dbReference type="PANTHER" id="PTHR43162">
    <property type="match status" value="1"/>
</dbReference>
<evidence type="ECO:0000313" key="2">
    <source>
        <dbReference type="EMBL" id="TCC53826.1"/>
    </source>
</evidence>
<sequence length="403" mass="43879">MTDEKQIQLSTVLVTGATGRVGRHVVDGLRAAGVSVRALVRKPDRAALPPDVELIQGDIYDPAAVRRAAAGMDAAFLLWPAYSADGAEAIVAELPRRVVYLSSLNAPAGGVWGDVEELLRRAGKDWTALRPGGFAVNAQGWAGDFRSGDVVRLPYPKAGRSLIHERDIAAVAVLTLLDDRHIGQAYDLTGPEVLTQAEQVETIARVVGKEMRVEELSDEQARQVMLDQGADPSLAESAVTYWAKLVDEPEPVTTTVAELTGRPALTFADWAREHADEFRVLSTAEVANRYVDALSAGRVTVAMAYTAPDYVRIAPLETNGEEVALQGDAILENAQRLSAGIDYEGIQVLGPLLDDDRFAIRFTFDERNRTTGHRSQTIKLSLCTVTTGQITREEVFYYMQSHP</sequence>
<dbReference type="InterPro" id="IPR016040">
    <property type="entry name" value="NAD(P)-bd_dom"/>
</dbReference>
<gene>
    <name evidence="2" type="ORF">E0H75_09175</name>
</gene>
<dbReference type="OrthoDB" id="5510591at2"/>
<evidence type="ECO:0000259" key="1">
    <source>
        <dbReference type="Pfam" id="PF13460"/>
    </source>
</evidence>
<accession>A0A4R0K718</accession>
<dbReference type="Proteomes" id="UP000293342">
    <property type="component" value="Unassembled WGS sequence"/>
</dbReference>
<dbReference type="RefSeq" id="WP_131512734.1">
    <property type="nucleotide sequence ID" value="NZ_SJKD01000001.1"/>
</dbReference>
<dbReference type="PANTHER" id="PTHR43162:SF1">
    <property type="entry name" value="PRESTALK A DIFFERENTIATION PROTEIN A"/>
    <property type="match status" value="1"/>
</dbReference>
<dbReference type="Pfam" id="PF13460">
    <property type="entry name" value="NAD_binding_10"/>
    <property type="match status" value="1"/>
</dbReference>
<organism evidence="2 3">
    <name type="scientific">Kribbella capetownensis</name>
    <dbReference type="NCBI Taxonomy" id="1572659"/>
    <lineage>
        <taxon>Bacteria</taxon>
        <taxon>Bacillati</taxon>
        <taxon>Actinomycetota</taxon>
        <taxon>Actinomycetes</taxon>
        <taxon>Propionibacteriales</taxon>
        <taxon>Kribbellaceae</taxon>
        <taxon>Kribbella</taxon>
    </lineage>
</organism>
<dbReference type="InterPro" id="IPR036291">
    <property type="entry name" value="NAD(P)-bd_dom_sf"/>
</dbReference>
<name>A0A4R0K718_9ACTN</name>
<dbReference type="SUPFAM" id="SSF54427">
    <property type="entry name" value="NTF2-like"/>
    <property type="match status" value="1"/>
</dbReference>
<protein>
    <submittedName>
        <fullName evidence="2">NAD-dependent epimerase/dehydratase family protein</fullName>
    </submittedName>
</protein>
<dbReference type="AlphaFoldDB" id="A0A4R0K718"/>
<dbReference type="InterPro" id="IPR032710">
    <property type="entry name" value="NTF2-like_dom_sf"/>
</dbReference>
<dbReference type="SUPFAM" id="SSF51735">
    <property type="entry name" value="NAD(P)-binding Rossmann-fold domains"/>
    <property type="match status" value="1"/>
</dbReference>